<keyword evidence="3" id="KW-1185">Reference proteome</keyword>
<evidence type="ECO:0000313" key="2">
    <source>
        <dbReference type="EMBL" id="BBO30713.1"/>
    </source>
</evidence>
<evidence type="ECO:0000313" key="3">
    <source>
        <dbReference type="Proteomes" id="UP000326837"/>
    </source>
</evidence>
<gene>
    <name evidence="2" type="ORF">PLANPX_0325</name>
</gene>
<feature type="transmembrane region" description="Helical" evidence="1">
    <location>
        <begin position="151"/>
        <end position="171"/>
    </location>
</feature>
<dbReference type="AlphaFoldDB" id="A0A5K7X8F7"/>
<sequence length="197" mass="21429">MDEQTAKIVIAAGGCVGVLFWLTAIGLYRKLAAAENPRRFESIVKGRQPAETIDSLLQQGQLFSPQARLERIAGNRLAVQQMGVRLELEASGQGSDTRLAATVDDSTLTHRFQLGLGAFVLIVMPIVIGGVVAALWHLVAPSDKLAVRWQTLQVLQIAHVLWPPFLIYFIWRRLHDQAGNAAANLTTLASAAPGSRE</sequence>
<keyword evidence="1" id="KW-0472">Membrane</keyword>
<name>A0A5K7X8F7_9BACT</name>
<reference evidence="3" key="1">
    <citation type="submission" date="2019-10" db="EMBL/GenBank/DDBJ databases">
        <title>Lacipirellula parvula gen. nov., sp. nov., representing a lineage of planctomycetes widespread in freshwater anoxic habitats, and description of the family Lacipirellulaceae.</title>
        <authorList>
            <person name="Dedysh S.N."/>
            <person name="Kulichevskaya I.S."/>
            <person name="Beletsky A.V."/>
            <person name="Rakitin A.L."/>
            <person name="Mardanov A.V."/>
            <person name="Ivanova A.A."/>
            <person name="Saltykova V.X."/>
            <person name="Rijpstra W.I.C."/>
            <person name="Sinninghe Damste J.S."/>
            <person name="Ravin N.V."/>
        </authorList>
    </citation>
    <scope>NUCLEOTIDE SEQUENCE [LARGE SCALE GENOMIC DNA]</scope>
    <source>
        <strain evidence="3">PX69</strain>
    </source>
</reference>
<dbReference type="RefSeq" id="WP_152097007.1">
    <property type="nucleotide sequence ID" value="NZ_AP021861.1"/>
</dbReference>
<proteinExistence type="predicted"/>
<dbReference type="Proteomes" id="UP000326837">
    <property type="component" value="Chromosome"/>
</dbReference>
<dbReference type="EMBL" id="AP021861">
    <property type="protein sequence ID" value="BBO30713.1"/>
    <property type="molecule type" value="Genomic_DNA"/>
</dbReference>
<feature type="transmembrane region" description="Helical" evidence="1">
    <location>
        <begin position="6"/>
        <end position="28"/>
    </location>
</feature>
<organism evidence="2 3">
    <name type="scientific">Lacipirellula parvula</name>
    <dbReference type="NCBI Taxonomy" id="2650471"/>
    <lineage>
        <taxon>Bacteria</taxon>
        <taxon>Pseudomonadati</taxon>
        <taxon>Planctomycetota</taxon>
        <taxon>Planctomycetia</taxon>
        <taxon>Pirellulales</taxon>
        <taxon>Lacipirellulaceae</taxon>
        <taxon>Lacipirellula</taxon>
    </lineage>
</organism>
<accession>A0A5K7X8F7</accession>
<keyword evidence="1" id="KW-0812">Transmembrane</keyword>
<evidence type="ECO:0000256" key="1">
    <source>
        <dbReference type="SAM" id="Phobius"/>
    </source>
</evidence>
<protein>
    <submittedName>
        <fullName evidence="2">Uncharacterized protein</fullName>
    </submittedName>
</protein>
<feature type="transmembrane region" description="Helical" evidence="1">
    <location>
        <begin position="116"/>
        <end position="139"/>
    </location>
</feature>
<dbReference type="KEGG" id="lpav:PLANPX_0325"/>
<keyword evidence="1" id="KW-1133">Transmembrane helix</keyword>